<accession>A0A1G8TJX7</accession>
<proteinExistence type="predicted"/>
<dbReference type="STRING" id="137658.SAMN05216186_101374"/>
<keyword evidence="4" id="KW-0812">Transmembrane</keyword>
<reference evidence="5 6" key="1">
    <citation type="submission" date="2016-10" db="EMBL/GenBank/DDBJ databases">
        <authorList>
            <person name="de Groot N.N."/>
        </authorList>
    </citation>
    <scope>NUCLEOTIDE SEQUENCE [LARGE SCALE GENOMIC DNA]</scope>
    <source>
        <strain evidence="5 6">JCM 21544</strain>
    </source>
</reference>
<dbReference type="InterPro" id="IPR009722">
    <property type="entry name" value="YjiK/CarP"/>
</dbReference>
<keyword evidence="6" id="KW-1185">Reference proteome</keyword>
<keyword evidence="2" id="KW-1003">Cell membrane</keyword>
<dbReference type="AlphaFoldDB" id="A0A1G8TJX7"/>
<gene>
    <name evidence="5" type="ORF">SAMN05216186_101374</name>
</gene>
<evidence type="ECO:0000313" key="5">
    <source>
        <dbReference type="EMBL" id="SDJ40980.1"/>
    </source>
</evidence>
<dbReference type="GO" id="GO:0005886">
    <property type="term" value="C:plasma membrane"/>
    <property type="evidence" value="ECO:0007669"/>
    <property type="project" value="UniProtKB-SubCell"/>
</dbReference>
<dbReference type="Proteomes" id="UP000198706">
    <property type="component" value="Unassembled WGS sequence"/>
</dbReference>
<evidence type="ECO:0000256" key="2">
    <source>
        <dbReference type="ARBA" id="ARBA00022475"/>
    </source>
</evidence>
<dbReference type="RefSeq" id="WP_084333307.1">
    <property type="nucleotide sequence ID" value="NZ_FNFD01000001.1"/>
</dbReference>
<dbReference type="CDD" id="cd09971">
    <property type="entry name" value="SdiA-regulated"/>
    <property type="match status" value="1"/>
</dbReference>
<evidence type="ECO:0000256" key="1">
    <source>
        <dbReference type="ARBA" id="ARBA00004236"/>
    </source>
</evidence>
<evidence type="ECO:0000313" key="6">
    <source>
        <dbReference type="Proteomes" id="UP000198706"/>
    </source>
</evidence>
<evidence type="ECO:0000256" key="3">
    <source>
        <dbReference type="ARBA" id="ARBA00023136"/>
    </source>
</evidence>
<dbReference type="Pfam" id="PF06977">
    <property type="entry name" value="SdiA-regulated"/>
    <property type="match status" value="1"/>
</dbReference>
<comment type="subcellular location">
    <subcellularLocation>
        <location evidence="1">Cell membrane</location>
    </subcellularLocation>
</comment>
<evidence type="ECO:0000256" key="4">
    <source>
        <dbReference type="SAM" id="Phobius"/>
    </source>
</evidence>
<organism evidence="5 6">
    <name type="scientific">Pseudomonas indica</name>
    <dbReference type="NCBI Taxonomy" id="137658"/>
    <lineage>
        <taxon>Bacteria</taxon>
        <taxon>Pseudomonadati</taxon>
        <taxon>Pseudomonadota</taxon>
        <taxon>Gammaproteobacteria</taxon>
        <taxon>Pseudomonadales</taxon>
        <taxon>Pseudomonadaceae</taxon>
        <taxon>Pseudomonas</taxon>
    </lineage>
</organism>
<sequence>MLRSLAPLPFRPLWLLLAGVLVVSATLVNYLHWDDRLYYWFKERHLTKGEREANIWLPGYYAALQGKPLAGLENDETSGLTFNPATRTLFTVTGKHPLLVELSLEGEVLRRIELRGFSNPEGVEALGDGRLAIIDERKRQLAAFWLSETDQSIDLRRLETFDLGFAEAGNKGFEGIGWDARHQRLLLAKERSPLGLFSLPFPGEDGAPGKLEPLSPDDLFVRDLSSVTVDPRTGHILVLSDESRLLLELDGDGKPISFISLIGGFNGLDEGIQQAEGVTMDDDGNIYMVGEPNLFYVFRKDTREPDPWQLGRL</sequence>
<dbReference type="SUPFAM" id="SSF50956">
    <property type="entry name" value="Thermostable phytase (3-phytase)"/>
    <property type="match status" value="1"/>
</dbReference>
<name>A0A1G8TJX7_9PSED</name>
<protein>
    <submittedName>
        <fullName evidence="5">Uncharacterized protein YjiK</fullName>
    </submittedName>
</protein>
<feature type="transmembrane region" description="Helical" evidence="4">
    <location>
        <begin position="12"/>
        <end position="32"/>
    </location>
</feature>
<dbReference type="EMBL" id="FNFD01000001">
    <property type="protein sequence ID" value="SDJ40980.1"/>
    <property type="molecule type" value="Genomic_DNA"/>
</dbReference>
<keyword evidence="4" id="KW-1133">Transmembrane helix</keyword>
<keyword evidence="3 4" id="KW-0472">Membrane</keyword>